<evidence type="ECO:0000259" key="3">
    <source>
        <dbReference type="Pfam" id="PF06863"/>
    </source>
</evidence>
<keyword evidence="5" id="KW-1185">Reference proteome</keyword>
<proteinExistence type="predicted"/>
<dbReference type="InterPro" id="IPR010679">
    <property type="entry name" value="DUF1254"/>
</dbReference>
<evidence type="ECO:0000259" key="2">
    <source>
        <dbReference type="Pfam" id="PF06742"/>
    </source>
</evidence>
<sequence>MMRRIAAVITALVLLAGCSTGGPEDTTSAPPPPTADAVASDQARAIAKEAYIYGFPLVDNYRVMYSYFVNKDDQDYKGGWNEIHSAARVFTPEDRTVQTPNSDTPYSALGADLRTEPLVLTVPPVEQNRYYSLQFVDLYTYNVAYVGSRTTGNGGGKYLLAGPNWSGPKPAGIKEVIKSDTELALVLYRTQLLGPSDIDQVKKIQAGYQVEPLSVYLKQPAPAPAPPIDFVPPLTPEQERTSPQFFEILSFALRFAAVRPDEKEIRDRFASIGIGPDGTFEADKLSPEMRAAIEGGMADAWAELDQLRKDKIDTGEVGSAQFFGTAADLKGNYLYRMAGAVFGIYGNTAAEALYPGLSNDSTGAPLTGANNYIVKFPSGQLPPVNAFWSLTMYEMPASLLVANPISRYLINSAMLSSLVPDPDGGYTIYVQNASPGIEKESNWLPAPKGPFQMVLRLYWPKPDALNGTWKPPQAVKA</sequence>
<dbReference type="PANTHER" id="PTHR36509">
    <property type="entry name" value="BLL3101 PROTEIN"/>
    <property type="match status" value="1"/>
</dbReference>
<dbReference type="SUPFAM" id="SSF160935">
    <property type="entry name" value="VPA0735-like"/>
    <property type="match status" value="1"/>
</dbReference>
<dbReference type="Pfam" id="PF06863">
    <property type="entry name" value="DUF1254"/>
    <property type="match status" value="1"/>
</dbReference>
<comment type="caution">
    <text evidence="4">The sequence shown here is derived from an EMBL/GenBank/DDBJ whole genome shotgun (WGS) entry which is preliminary data.</text>
</comment>
<organism evidence="4 5">
    <name type="scientific">Mycobacterium deserti</name>
    <dbReference type="NCBI Taxonomy" id="2978347"/>
    <lineage>
        <taxon>Bacteria</taxon>
        <taxon>Bacillati</taxon>
        <taxon>Actinomycetota</taxon>
        <taxon>Actinomycetes</taxon>
        <taxon>Mycobacteriales</taxon>
        <taxon>Mycobacteriaceae</taxon>
        <taxon>Mycobacterium</taxon>
    </lineage>
</organism>
<feature type="chain" id="PRO_5047136360" evidence="1">
    <location>
        <begin position="22"/>
        <end position="477"/>
    </location>
</feature>
<evidence type="ECO:0000313" key="5">
    <source>
        <dbReference type="Proteomes" id="UP001206639"/>
    </source>
</evidence>
<keyword evidence="1" id="KW-0732">Signal</keyword>
<feature type="domain" description="DUF1254" evidence="3">
    <location>
        <begin position="81"/>
        <end position="212"/>
    </location>
</feature>
<reference evidence="5" key="1">
    <citation type="submission" date="2023-07" db="EMBL/GenBank/DDBJ databases">
        <authorList>
            <person name="Deng Y."/>
            <person name="Zhang Y.-Q."/>
        </authorList>
    </citation>
    <scope>NUCLEOTIDE SEQUENCE [LARGE SCALE GENOMIC DNA]</scope>
    <source>
        <strain evidence="5">CPCC 205710</strain>
    </source>
</reference>
<dbReference type="InterPro" id="IPR037049">
    <property type="entry name" value="DUF1214_C_sf"/>
</dbReference>
<dbReference type="InterPro" id="IPR037050">
    <property type="entry name" value="DUF1254_sf"/>
</dbReference>
<dbReference type="EMBL" id="JAODWD010000004">
    <property type="protein sequence ID" value="MCT7660120.1"/>
    <property type="molecule type" value="Genomic_DNA"/>
</dbReference>
<evidence type="ECO:0000256" key="1">
    <source>
        <dbReference type="SAM" id="SignalP"/>
    </source>
</evidence>
<dbReference type="PANTHER" id="PTHR36509:SF2">
    <property type="entry name" value="BLL3101 PROTEIN"/>
    <property type="match status" value="1"/>
</dbReference>
<dbReference type="Gene3D" id="2.60.40.1610">
    <property type="entry name" value="Domain of unknown function DUF1254"/>
    <property type="match status" value="1"/>
</dbReference>
<accession>A0ABT2MG86</accession>
<protein>
    <submittedName>
        <fullName evidence="4">DUF1254 domain-containing protein</fullName>
    </submittedName>
</protein>
<dbReference type="InterPro" id="IPR010621">
    <property type="entry name" value="DUF1214"/>
</dbReference>
<gene>
    <name evidence="4" type="ORF">N4S67_17015</name>
</gene>
<dbReference type="Pfam" id="PF06742">
    <property type="entry name" value="DUF1214"/>
    <property type="match status" value="1"/>
</dbReference>
<feature type="signal peptide" evidence="1">
    <location>
        <begin position="1"/>
        <end position="21"/>
    </location>
</feature>
<dbReference type="PROSITE" id="PS51257">
    <property type="entry name" value="PROKAR_LIPOPROTEIN"/>
    <property type="match status" value="1"/>
</dbReference>
<dbReference type="Proteomes" id="UP001206639">
    <property type="component" value="Unassembled WGS sequence"/>
</dbReference>
<dbReference type="Gene3D" id="2.60.120.600">
    <property type="entry name" value="Domain of unknown function DUF1214, C-terminal domain"/>
    <property type="match status" value="1"/>
</dbReference>
<name>A0ABT2MG86_9MYCO</name>
<evidence type="ECO:0000313" key="4">
    <source>
        <dbReference type="EMBL" id="MCT7660120.1"/>
    </source>
</evidence>
<feature type="domain" description="DUF1214" evidence="2">
    <location>
        <begin position="351"/>
        <end position="461"/>
    </location>
</feature>